<dbReference type="AlphaFoldDB" id="A0A2T5G8S1"/>
<evidence type="ECO:0000313" key="2">
    <source>
        <dbReference type="EMBL" id="PTQ52593.1"/>
    </source>
</evidence>
<evidence type="ECO:0000313" key="3">
    <source>
        <dbReference type="Proteomes" id="UP000244016"/>
    </source>
</evidence>
<keyword evidence="1" id="KW-0472">Membrane</keyword>
<proteinExistence type="predicted"/>
<accession>A0A2T5G8S1</accession>
<dbReference type="Proteomes" id="UP000244016">
    <property type="component" value="Unassembled WGS sequence"/>
</dbReference>
<reference evidence="2 3" key="1">
    <citation type="submission" date="2017-08" db="EMBL/GenBank/DDBJ databases">
        <title>Burning lignite coal seam in the remote Altai Mountains harbors a hydrogen-driven thermophilic microbial community.</title>
        <authorList>
            <person name="Kadnikov V.V."/>
            <person name="Mardanov A.V."/>
            <person name="Ivasenko D."/>
            <person name="Beletsky A.V."/>
            <person name="Karnachuk O.V."/>
            <person name="Ravin N.V."/>
        </authorList>
    </citation>
    <scope>NUCLEOTIDE SEQUENCE [LARGE SCALE GENOMIC DNA]</scope>
    <source>
        <strain evidence="2">AL31</strain>
    </source>
</reference>
<organism evidence="2 3">
    <name type="scientific">Brockia lithotrophica</name>
    <dbReference type="NCBI Taxonomy" id="933949"/>
    <lineage>
        <taxon>Bacteria</taxon>
        <taxon>Bacillati</taxon>
        <taxon>Bacillota</taxon>
        <taxon>Bacilli</taxon>
        <taxon>Bacillales</taxon>
        <taxon>Bacillales Family X. Incertae Sedis</taxon>
        <taxon>Brockia</taxon>
    </lineage>
</organism>
<name>A0A2T5G8S1_9BACL</name>
<gene>
    <name evidence="2" type="ORF">BLITH_0772</name>
</gene>
<keyword evidence="1" id="KW-0812">Transmembrane</keyword>
<feature type="transmembrane region" description="Helical" evidence="1">
    <location>
        <begin position="54"/>
        <end position="75"/>
    </location>
</feature>
<dbReference type="EMBL" id="PEBW01000002">
    <property type="protein sequence ID" value="PTQ52593.1"/>
    <property type="molecule type" value="Genomic_DNA"/>
</dbReference>
<comment type="caution">
    <text evidence="2">The sequence shown here is derived from an EMBL/GenBank/DDBJ whole genome shotgun (WGS) entry which is preliminary data.</text>
</comment>
<evidence type="ECO:0000256" key="1">
    <source>
        <dbReference type="SAM" id="Phobius"/>
    </source>
</evidence>
<protein>
    <submittedName>
        <fullName evidence="2">Uncharacterized protein</fullName>
    </submittedName>
</protein>
<sequence>MQIFYLQFRSRHRVASVCMKGSSSYYTSRRRRFQLILYFRNKQRKKSEYSGSRGLGYTSYALYFSVMCALPTGAFA</sequence>
<keyword evidence="1" id="KW-1133">Transmembrane helix</keyword>